<dbReference type="AlphaFoldDB" id="A0A7S1J1S8"/>
<protein>
    <recommendedName>
        <fullName evidence="2">EF-hand domain-containing protein</fullName>
    </recommendedName>
</protein>
<accession>A0A7S1J1S8</accession>
<dbReference type="EMBL" id="HBGA01108232">
    <property type="protein sequence ID" value="CAD9029151.1"/>
    <property type="molecule type" value="Transcribed_RNA"/>
</dbReference>
<evidence type="ECO:0008006" key="2">
    <source>
        <dbReference type="Google" id="ProtNLM"/>
    </source>
</evidence>
<proteinExistence type="predicted"/>
<name>A0A7S1J1S8_9EUGL</name>
<evidence type="ECO:0000313" key="1">
    <source>
        <dbReference type="EMBL" id="CAD9029151.1"/>
    </source>
</evidence>
<reference evidence="1" key="1">
    <citation type="submission" date="2021-01" db="EMBL/GenBank/DDBJ databases">
        <authorList>
            <person name="Corre E."/>
            <person name="Pelletier E."/>
            <person name="Niang G."/>
            <person name="Scheremetjew M."/>
            <person name="Finn R."/>
            <person name="Kale V."/>
            <person name="Holt S."/>
            <person name="Cochrane G."/>
            <person name="Meng A."/>
            <person name="Brown T."/>
            <person name="Cohen L."/>
        </authorList>
    </citation>
    <scope>NUCLEOTIDE SEQUENCE</scope>
    <source>
        <strain evidence="1">NIES-381</strain>
    </source>
</reference>
<sequence>MAQLDDSESLMFKAYLRTDEKLTGTIGESKFQSVIKEFDTELADKEDLPSERKVGDGSFELQLSFVEFLDWFNSLKMDKGHRVNTISWKLAAKMKYMKMATKDAVLPSKINAAFNKLSKEEQLASLKTFKNLVEEVQKWKEYNVYSDDENNAGVMMMIGHRVYKKSAVAADRLGDALAPRQPALLFEAGADQGRLARRQCGLY</sequence>
<organism evidence="1">
    <name type="scientific">Eutreptiella gymnastica</name>
    <dbReference type="NCBI Taxonomy" id="73025"/>
    <lineage>
        <taxon>Eukaryota</taxon>
        <taxon>Discoba</taxon>
        <taxon>Euglenozoa</taxon>
        <taxon>Euglenida</taxon>
        <taxon>Spirocuta</taxon>
        <taxon>Euglenophyceae</taxon>
        <taxon>Eutreptiales</taxon>
        <taxon>Eutreptiaceae</taxon>
        <taxon>Eutreptiella</taxon>
    </lineage>
</organism>
<gene>
    <name evidence="1" type="ORF">EGYM00392_LOCUS40288</name>
</gene>